<reference evidence="10" key="1">
    <citation type="submission" date="2018-06" db="EMBL/GenBank/DDBJ databases">
        <authorList>
            <person name="Zhirakovskaya E."/>
        </authorList>
    </citation>
    <scope>NUCLEOTIDE SEQUENCE</scope>
</reference>
<gene>
    <name evidence="10" type="ORF">MNBD_DELTA02-1175</name>
</gene>
<dbReference type="SUPFAM" id="SSF47729">
    <property type="entry name" value="IHF-like DNA-binding proteins"/>
    <property type="match status" value="1"/>
</dbReference>
<keyword evidence="6" id="KW-0426">Late protein</keyword>
<dbReference type="InterPro" id="IPR000119">
    <property type="entry name" value="Hist_DNA-bd"/>
</dbReference>
<name>A0A3B0VTZ3_9ZZZZ</name>
<protein>
    <recommendedName>
        <fullName evidence="3">Viral histone-like protein</fullName>
    </recommendedName>
    <alternativeName>
        <fullName evidence="8">DNA-binding protein pA104R</fullName>
    </alternativeName>
    <alternativeName>
        <fullName evidence="7">pA104R</fullName>
    </alternativeName>
</protein>
<dbReference type="GO" id="GO:0006260">
    <property type="term" value="P:DNA replication"/>
    <property type="evidence" value="ECO:0007669"/>
    <property type="project" value="UniProtKB-KW"/>
</dbReference>
<dbReference type="Gene3D" id="4.10.520.10">
    <property type="entry name" value="IHF-like DNA-binding proteins"/>
    <property type="match status" value="1"/>
</dbReference>
<evidence type="ECO:0000256" key="7">
    <source>
        <dbReference type="ARBA" id="ARBA00033120"/>
    </source>
</evidence>
<evidence type="ECO:0000313" key="10">
    <source>
        <dbReference type="EMBL" id="VAW35736.1"/>
    </source>
</evidence>
<dbReference type="AlphaFoldDB" id="A0A3B0VTZ3"/>
<organism evidence="10">
    <name type="scientific">hydrothermal vent metagenome</name>
    <dbReference type="NCBI Taxonomy" id="652676"/>
    <lineage>
        <taxon>unclassified sequences</taxon>
        <taxon>metagenomes</taxon>
        <taxon>ecological metagenomes</taxon>
    </lineage>
</organism>
<evidence type="ECO:0000256" key="9">
    <source>
        <dbReference type="ARBA" id="ARBA00046140"/>
    </source>
</evidence>
<evidence type="ECO:0000256" key="5">
    <source>
        <dbReference type="ARBA" id="ARBA00022844"/>
    </source>
</evidence>
<dbReference type="PRINTS" id="PR01727">
    <property type="entry name" value="DNABINDINGHU"/>
</dbReference>
<dbReference type="GO" id="GO:0030527">
    <property type="term" value="F:structural constituent of chromatin"/>
    <property type="evidence" value="ECO:0007669"/>
    <property type="project" value="InterPro"/>
</dbReference>
<evidence type="ECO:0000256" key="6">
    <source>
        <dbReference type="ARBA" id="ARBA00022921"/>
    </source>
</evidence>
<keyword evidence="4" id="KW-0235">DNA replication</keyword>
<evidence type="ECO:0000256" key="2">
    <source>
        <dbReference type="ARBA" id="ARBA00011738"/>
    </source>
</evidence>
<evidence type="ECO:0000256" key="3">
    <source>
        <dbReference type="ARBA" id="ARBA00016145"/>
    </source>
</evidence>
<evidence type="ECO:0000256" key="8">
    <source>
        <dbReference type="ARBA" id="ARBA00033227"/>
    </source>
</evidence>
<dbReference type="CDD" id="cd13831">
    <property type="entry name" value="HU"/>
    <property type="match status" value="1"/>
</dbReference>
<dbReference type="GO" id="GO:0005829">
    <property type="term" value="C:cytosol"/>
    <property type="evidence" value="ECO:0007669"/>
    <property type="project" value="TreeGrafter"/>
</dbReference>
<dbReference type="SMART" id="SM00411">
    <property type="entry name" value="BHL"/>
    <property type="match status" value="1"/>
</dbReference>
<dbReference type="PANTHER" id="PTHR33175">
    <property type="entry name" value="DNA-BINDING PROTEIN HU"/>
    <property type="match status" value="1"/>
</dbReference>
<comment type="subcellular location">
    <subcellularLocation>
        <location evidence="1">Virion</location>
    </subcellularLocation>
</comment>
<dbReference type="Pfam" id="PF00216">
    <property type="entry name" value="Bac_DNA_binding"/>
    <property type="match status" value="1"/>
</dbReference>
<evidence type="ECO:0000256" key="4">
    <source>
        <dbReference type="ARBA" id="ARBA00022705"/>
    </source>
</evidence>
<dbReference type="InterPro" id="IPR010992">
    <property type="entry name" value="IHF-like_DNA-bd_dom_sf"/>
</dbReference>
<comment type="subunit">
    <text evidence="2">Homodimer.</text>
</comment>
<proteinExistence type="predicted"/>
<comment type="function">
    <text evidence="9">DNA-binding protein that plays a critical role in nucleoid compaction, genome replication and DNA replication and transcription. Binds to both ssDNA and dsDNA with a binding site covering about 15 nucleotides. Displays DNA-supercoiling activity only when associated with the viral DNA topoisomerase 2.</text>
</comment>
<sequence>MAKPMTKSEVIEHLAKKTGLTKKDVNTVLGEFTLLAYKQAKNEFTIPGIGKLSVVRRKARKGRNPQTGEDIKIPAKNAVKFKVAKACKDAVVGCKK</sequence>
<evidence type="ECO:0000256" key="1">
    <source>
        <dbReference type="ARBA" id="ARBA00004328"/>
    </source>
</evidence>
<dbReference type="PANTHER" id="PTHR33175:SF13">
    <property type="entry name" value="HISTONE-LIKE PROTEIN"/>
    <property type="match status" value="1"/>
</dbReference>
<keyword evidence="5" id="KW-0946">Virion</keyword>
<keyword evidence="10" id="KW-0238">DNA-binding</keyword>
<dbReference type="GO" id="GO:0044423">
    <property type="term" value="C:virion component"/>
    <property type="evidence" value="ECO:0007669"/>
    <property type="project" value="UniProtKB-KW"/>
</dbReference>
<dbReference type="GO" id="GO:0003677">
    <property type="term" value="F:DNA binding"/>
    <property type="evidence" value="ECO:0007669"/>
    <property type="project" value="UniProtKB-KW"/>
</dbReference>
<accession>A0A3B0VTZ3</accession>
<dbReference type="EMBL" id="UOEZ01000033">
    <property type="protein sequence ID" value="VAW35736.1"/>
    <property type="molecule type" value="Genomic_DNA"/>
</dbReference>